<dbReference type="EMBL" id="JADNRY010000005">
    <property type="protein sequence ID" value="KAF9077050.1"/>
    <property type="molecule type" value="Genomic_DNA"/>
</dbReference>
<dbReference type="AlphaFoldDB" id="A0A9P5QAX2"/>
<evidence type="ECO:0000313" key="3">
    <source>
        <dbReference type="EMBL" id="KAF9077050.1"/>
    </source>
</evidence>
<protein>
    <recommendedName>
        <fullName evidence="2">Ubiquitin 3 binding protein But2 C-terminal domain-containing protein</fullName>
    </recommendedName>
</protein>
<dbReference type="Pfam" id="PF09792">
    <property type="entry name" value="But2"/>
    <property type="match status" value="1"/>
</dbReference>
<feature type="domain" description="Ubiquitin 3 binding protein But2 C-terminal" evidence="2">
    <location>
        <begin position="146"/>
        <end position="285"/>
    </location>
</feature>
<sequence length="311" mass="34417">MPIWFGTDKSGGIVSRINSIRGSVRGHYSRIEEHDGSASTNLASTTLDGGCFPARSAYSCSPDCGTQAHITPLEVEIHHFLSRWTVLVILICAIVDAILVMYMVLGSQTSVKSLSTLETRSPYVNFGDLYKDPNFKQPFHAPILALPRLSIPVSSSNPWKVFPPINDEAILTDRGFWINTEIHTILQFRVLDYGMENCSLALHIPPFTGVNASSGLVISELHSPIVDVWLLEAASKLDIHSLSWNTRPKRQAHIGTFNITYGSEQELEGLTCRSGSYITFELSCASVDCSIDIIRTARQATGFYMIQHQTK</sequence>
<reference evidence="3" key="1">
    <citation type="submission" date="2020-11" db="EMBL/GenBank/DDBJ databases">
        <authorList>
            <consortium name="DOE Joint Genome Institute"/>
            <person name="Ahrendt S."/>
            <person name="Riley R."/>
            <person name="Andreopoulos W."/>
            <person name="Labutti K."/>
            <person name="Pangilinan J."/>
            <person name="Ruiz-Duenas F.J."/>
            <person name="Barrasa J.M."/>
            <person name="Sanchez-Garcia M."/>
            <person name="Camarero S."/>
            <person name="Miyauchi S."/>
            <person name="Serrano A."/>
            <person name="Linde D."/>
            <person name="Babiker R."/>
            <person name="Drula E."/>
            <person name="Ayuso-Fernandez I."/>
            <person name="Pacheco R."/>
            <person name="Padilla G."/>
            <person name="Ferreira P."/>
            <person name="Barriuso J."/>
            <person name="Kellner H."/>
            <person name="Castanera R."/>
            <person name="Alfaro M."/>
            <person name="Ramirez L."/>
            <person name="Pisabarro A.G."/>
            <person name="Kuo A."/>
            <person name="Tritt A."/>
            <person name="Lipzen A."/>
            <person name="He G."/>
            <person name="Yan M."/>
            <person name="Ng V."/>
            <person name="Cullen D."/>
            <person name="Martin F."/>
            <person name="Rosso M.-N."/>
            <person name="Henrissat B."/>
            <person name="Hibbett D."/>
            <person name="Martinez A.T."/>
            <person name="Grigoriev I.V."/>
        </authorList>
    </citation>
    <scope>NUCLEOTIDE SEQUENCE</scope>
    <source>
        <strain evidence="3">AH 40177</strain>
    </source>
</reference>
<proteinExistence type="predicted"/>
<organism evidence="3 4">
    <name type="scientific">Rhodocollybia butyracea</name>
    <dbReference type="NCBI Taxonomy" id="206335"/>
    <lineage>
        <taxon>Eukaryota</taxon>
        <taxon>Fungi</taxon>
        <taxon>Dikarya</taxon>
        <taxon>Basidiomycota</taxon>
        <taxon>Agaricomycotina</taxon>
        <taxon>Agaricomycetes</taxon>
        <taxon>Agaricomycetidae</taxon>
        <taxon>Agaricales</taxon>
        <taxon>Marasmiineae</taxon>
        <taxon>Omphalotaceae</taxon>
        <taxon>Rhodocollybia</taxon>
    </lineage>
</organism>
<name>A0A9P5QAX2_9AGAR</name>
<dbReference type="OrthoDB" id="3350619at2759"/>
<evidence type="ECO:0000313" key="4">
    <source>
        <dbReference type="Proteomes" id="UP000772434"/>
    </source>
</evidence>
<dbReference type="InterPro" id="IPR018620">
    <property type="entry name" value="Ubiquitin3-bd_protein_But2_C"/>
</dbReference>
<comment type="caution">
    <text evidence="3">The sequence shown here is derived from an EMBL/GenBank/DDBJ whole genome shotgun (WGS) entry which is preliminary data.</text>
</comment>
<dbReference type="Proteomes" id="UP000772434">
    <property type="component" value="Unassembled WGS sequence"/>
</dbReference>
<keyword evidence="1" id="KW-0812">Transmembrane</keyword>
<feature type="transmembrane region" description="Helical" evidence="1">
    <location>
        <begin position="84"/>
        <end position="105"/>
    </location>
</feature>
<keyword evidence="1" id="KW-0472">Membrane</keyword>
<keyword evidence="4" id="KW-1185">Reference proteome</keyword>
<accession>A0A9P5QAX2</accession>
<evidence type="ECO:0000259" key="2">
    <source>
        <dbReference type="Pfam" id="PF09792"/>
    </source>
</evidence>
<gene>
    <name evidence="3" type="ORF">BDP27DRAFT_1313041</name>
</gene>
<keyword evidence="1" id="KW-1133">Transmembrane helix</keyword>
<evidence type="ECO:0000256" key="1">
    <source>
        <dbReference type="SAM" id="Phobius"/>
    </source>
</evidence>